<gene>
    <name evidence="1" type="ORF">WMY93_034030</name>
</gene>
<proteinExistence type="predicted"/>
<organism evidence="1 2">
    <name type="scientific">Mugilogobius chulae</name>
    <name type="common">yellowstripe goby</name>
    <dbReference type="NCBI Taxonomy" id="88201"/>
    <lineage>
        <taxon>Eukaryota</taxon>
        <taxon>Metazoa</taxon>
        <taxon>Chordata</taxon>
        <taxon>Craniata</taxon>
        <taxon>Vertebrata</taxon>
        <taxon>Euteleostomi</taxon>
        <taxon>Actinopterygii</taxon>
        <taxon>Neopterygii</taxon>
        <taxon>Teleostei</taxon>
        <taxon>Neoteleostei</taxon>
        <taxon>Acanthomorphata</taxon>
        <taxon>Gobiaria</taxon>
        <taxon>Gobiiformes</taxon>
        <taxon>Gobioidei</taxon>
        <taxon>Gobiidae</taxon>
        <taxon>Gobionellinae</taxon>
        <taxon>Mugilogobius</taxon>
    </lineage>
</organism>
<comment type="caution">
    <text evidence="1">The sequence shown here is derived from an EMBL/GenBank/DDBJ whole genome shotgun (WGS) entry which is preliminary data.</text>
</comment>
<name>A0AAW0MFI9_9GOBI</name>
<dbReference type="AlphaFoldDB" id="A0AAW0MFI9"/>
<keyword evidence="2" id="KW-1185">Reference proteome</keyword>
<evidence type="ECO:0000313" key="1">
    <source>
        <dbReference type="EMBL" id="KAK7879187.1"/>
    </source>
</evidence>
<protein>
    <submittedName>
        <fullName evidence="1">Uncharacterized protein</fullName>
    </submittedName>
</protein>
<accession>A0AAW0MFI9</accession>
<evidence type="ECO:0000313" key="2">
    <source>
        <dbReference type="Proteomes" id="UP001460270"/>
    </source>
</evidence>
<dbReference type="Proteomes" id="UP001460270">
    <property type="component" value="Unassembled WGS sequence"/>
</dbReference>
<sequence length="116" mass="12591">MVYGRNFAGLNPLTLQMSFGKRNRTLCYLSLPKANSDIVSKMPCFFSVDCGRSRAGLNSLTPGHVQGRAADCFQPVEEAAVVVVLVVVVDGFFVFHIGVPFCSILGSDCLECFHKA</sequence>
<dbReference type="EMBL" id="JBBPFD010000327">
    <property type="protein sequence ID" value="KAK7879187.1"/>
    <property type="molecule type" value="Genomic_DNA"/>
</dbReference>
<reference evidence="2" key="1">
    <citation type="submission" date="2024-04" db="EMBL/GenBank/DDBJ databases">
        <title>Salinicola lusitanus LLJ914,a marine bacterium isolated from the Okinawa Trough.</title>
        <authorList>
            <person name="Li J."/>
        </authorList>
    </citation>
    <scope>NUCLEOTIDE SEQUENCE [LARGE SCALE GENOMIC DNA]</scope>
</reference>